<evidence type="ECO:0000259" key="9">
    <source>
        <dbReference type="Pfam" id="PF22692"/>
    </source>
</evidence>
<dbReference type="InterPro" id="IPR037925">
    <property type="entry name" value="FlgE/F/G-like"/>
</dbReference>
<dbReference type="EMBL" id="DTGR01000111">
    <property type="protein sequence ID" value="HHS29423.1"/>
    <property type="molecule type" value="Genomic_DNA"/>
</dbReference>
<comment type="caution">
    <text evidence="10">The sequence shown here is derived from an EMBL/GenBank/DDBJ whole genome shotgun (WGS) entry which is preliminary data.</text>
</comment>
<feature type="domain" description="Flagellar basal-body/hook protein C-terminal" evidence="7">
    <location>
        <begin position="363"/>
        <end position="406"/>
    </location>
</feature>
<dbReference type="PANTHER" id="PTHR30435">
    <property type="entry name" value="FLAGELLAR PROTEIN"/>
    <property type="match status" value="1"/>
</dbReference>
<dbReference type="GO" id="GO:0071978">
    <property type="term" value="P:bacterial-type flagellum-dependent swarming motility"/>
    <property type="evidence" value="ECO:0007669"/>
    <property type="project" value="TreeGrafter"/>
</dbReference>
<organism evidence="10">
    <name type="scientific">Desulfobacca acetoxidans</name>
    <dbReference type="NCBI Taxonomy" id="60893"/>
    <lineage>
        <taxon>Bacteria</taxon>
        <taxon>Pseudomonadati</taxon>
        <taxon>Thermodesulfobacteriota</taxon>
        <taxon>Desulfobaccia</taxon>
        <taxon>Desulfobaccales</taxon>
        <taxon>Desulfobaccaceae</taxon>
        <taxon>Desulfobacca</taxon>
    </lineage>
</organism>
<accession>A0A7V6DPN3</accession>
<evidence type="ECO:0000259" key="8">
    <source>
        <dbReference type="Pfam" id="PF07559"/>
    </source>
</evidence>
<comment type="similarity">
    <text evidence="2 5">Belongs to the flagella basal body rod proteins family.</text>
</comment>
<evidence type="ECO:0000256" key="3">
    <source>
        <dbReference type="ARBA" id="ARBA00019015"/>
    </source>
</evidence>
<dbReference type="InterPro" id="IPR011491">
    <property type="entry name" value="FlgE_D2"/>
</dbReference>
<evidence type="ECO:0000259" key="7">
    <source>
        <dbReference type="Pfam" id="PF06429"/>
    </source>
</evidence>
<dbReference type="Pfam" id="PF00460">
    <property type="entry name" value="Flg_bb_rod"/>
    <property type="match status" value="1"/>
</dbReference>
<keyword evidence="4 5" id="KW-0975">Bacterial flagellum</keyword>
<keyword evidence="10" id="KW-0969">Cilium</keyword>
<keyword evidence="10" id="KW-0282">Flagellum</keyword>
<dbReference type="NCBIfam" id="TIGR03506">
    <property type="entry name" value="FlgEFG_subfam"/>
    <property type="match status" value="1"/>
</dbReference>
<dbReference type="PROSITE" id="PS00588">
    <property type="entry name" value="FLAGELLA_BB_ROD"/>
    <property type="match status" value="1"/>
</dbReference>
<dbReference type="Pfam" id="PF06429">
    <property type="entry name" value="Flg_bbr_C"/>
    <property type="match status" value="1"/>
</dbReference>
<dbReference type="Pfam" id="PF22692">
    <property type="entry name" value="LlgE_F_G_D1"/>
    <property type="match status" value="1"/>
</dbReference>
<feature type="domain" description="Flagellar basal body rod protein N-terminal" evidence="6">
    <location>
        <begin position="7"/>
        <end position="37"/>
    </location>
</feature>
<protein>
    <recommendedName>
        <fullName evidence="3 5">Flagellar hook protein FlgE</fullName>
    </recommendedName>
</protein>
<feature type="domain" description="Flagellar hook protein FlgE D2" evidence="8">
    <location>
        <begin position="177"/>
        <end position="288"/>
    </location>
</feature>
<evidence type="ECO:0000256" key="4">
    <source>
        <dbReference type="ARBA" id="ARBA00023143"/>
    </source>
</evidence>
<proteinExistence type="inferred from homology"/>
<comment type="function">
    <text evidence="5">A flexible structure which links the flagellar filament to the drive apparatus in the basal body.</text>
</comment>
<dbReference type="InterPro" id="IPR037058">
    <property type="entry name" value="Falgellar_hook_FlgE_sf"/>
</dbReference>
<dbReference type="InterPro" id="IPR053967">
    <property type="entry name" value="LlgE_F_G-like_D1"/>
</dbReference>
<dbReference type="PANTHER" id="PTHR30435:SF1">
    <property type="entry name" value="FLAGELLAR HOOK PROTEIN FLGE"/>
    <property type="match status" value="1"/>
</dbReference>
<evidence type="ECO:0000256" key="2">
    <source>
        <dbReference type="ARBA" id="ARBA00009677"/>
    </source>
</evidence>
<dbReference type="SUPFAM" id="SSF117143">
    <property type="entry name" value="Flagellar hook protein flgE"/>
    <property type="match status" value="1"/>
</dbReference>
<reference evidence="10" key="1">
    <citation type="journal article" date="2020" name="mSystems">
        <title>Genome- and Community-Level Interaction Insights into Carbon Utilization and Element Cycling Functions of Hydrothermarchaeota in Hydrothermal Sediment.</title>
        <authorList>
            <person name="Zhou Z."/>
            <person name="Liu Y."/>
            <person name="Xu W."/>
            <person name="Pan J."/>
            <person name="Luo Z.H."/>
            <person name="Li M."/>
        </authorList>
    </citation>
    <scope>NUCLEOTIDE SEQUENCE [LARGE SCALE GENOMIC DNA]</scope>
    <source>
        <strain evidence="10">SpSt-767</strain>
    </source>
</reference>
<evidence type="ECO:0000259" key="6">
    <source>
        <dbReference type="Pfam" id="PF00460"/>
    </source>
</evidence>
<evidence type="ECO:0000256" key="5">
    <source>
        <dbReference type="RuleBase" id="RU362116"/>
    </source>
</evidence>
<dbReference type="GO" id="GO:0005829">
    <property type="term" value="C:cytosol"/>
    <property type="evidence" value="ECO:0007669"/>
    <property type="project" value="TreeGrafter"/>
</dbReference>
<sequence length="408" mass="43031">MSLSTAMYSGLSGLNSYGEAMSVVGDNISNLNTTGFKYSSVHFEDLMAQLIPTGSGPGQVGRGSRISEISTIWSQGSLENSADDVDVAITGTGFLIVKDPLNQNLSYTRDGNFSIDNNGYLINAHGYRVQGKAIDPTTGTPAGVDTDIVLSQNYSAPKASKAVDMVMNLNANAKVGDTYDSAITVYDSLGNAHTLDMTYANSAANTWTVSGTLDGTDITADITDQGGGGPTDITFDTNGTMTAGGLYAIDLSAYNIGSVNLNLRDTAGGSTTQYAASSVTNYASQDGYGPGFLQRISISNEGIITGHYSNGQIIPQYQLTLARFNAPNKLYRAGSNQYTETQDSGVPLTGAPGTNGLGTITANALEQSNVDLGNEFVHMILYQRAFQANSRIITTTDTMMEEVLSLKR</sequence>
<dbReference type="Gene3D" id="2.60.98.20">
    <property type="entry name" value="Flagellar hook protein FlgE"/>
    <property type="match status" value="1"/>
</dbReference>
<dbReference type="InterPro" id="IPR020013">
    <property type="entry name" value="Flagellar_FlgE/F/G"/>
</dbReference>
<gene>
    <name evidence="10" type="ORF">ENV52_06955</name>
</gene>
<dbReference type="InterPro" id="IPR001444">
    <property type="entry name" value="Flag_bb_rod_N"/>
</dbReference>
<dbReference type="InterPro" id="IPR010930">
    <property type="entry name" value="Flg_bb/hook_C_dom"/>
</dbReference>
<feature type="domain" description="Flagellar hook protein FlgE/F/G-like D1" evidence="9">
    <location>
        <begin position="88"/>
        <end position="147"/>
    </location>
</feature>
<keyword evidence="10" id="KW-0966">Cell projection</keyword>
<dbReference type="InterPro" id="IPR019776">
    <property type="entry name" value="Flagellar_basal_body_rod_CS"/>
</dbReference>
<dbReference type="Pfam" id="PF07559">
    <property type="entry name" value="FlgE_D2"/>
    <property type="match status" value="1"/>
</dbReference>
<evidence type="ECO:0000256" key="1">
    <source>
        <dbReference type="ARBA" id="ARBA00004117"/>
    </source>
</evidence>
<name>A0A7V6DPN3_9BACT</name>
<comment type="subcellular location">
    <subcellularLocation>
        <location evidence="1 5">Bacterial flagellum basal body</location>
    </subcellularLocation>
</comment>
<dbReference type="GO" id="GO:0009424">
    <property type="term" value="C:bacterial-type flagellum hook"/>
    <property type="evidence" value="ECO:0007669"/>
    <property type="project" value="TreeGrafter"/>
</dbReference>
<evidence type="ECO:0000313" key="10">
    <source>
        <dbReference type="EMBL" id="HHS29423.1"/>
    </source>
</evidence>
<dbReference type="AlphaFoldDB" id="A0A7V6DPN3"/>
<dbReference type="GO" id="GO:0009425">
    <property type="term" value="C:bacterial-type flagellum basal body"/>
    <property type="evidence" value="ECO:0007669"/>
    <property type="project" value="UniProtKB-SubCell"/>
</dbReference>